<dbReference type="EMBL" id="JARKIE010000001">
    <property type="protein sequence ID" value="KAJ7710691.1"/>
    <property type="molecule type" value="Genomic_DNA"/>
</dbReference>
<dbReference type="AlphaFoldDB" id="A0AAD7MCQ2"/>
<evidence type="ECO:0000313" key="2">
    <source>
        <dbReference type="Proteomes" id="UP001221757"/>
    </source>
</evidence>
<dbReference type="Proteomes" id="UP001221757">
    <property type="component" value="Unassembled WGS sequence"/>
</dbReference>
<proteinExistence type="predicted"/>
<accession>A0AAD7MCQ2</accession>
<organism evidence="1 2">
    <name type="scientific">Mycena rosella</name>
    <name type="common">Pink bonnet</name>
    <name type="synonym">Agaricus rosellus</name>
    <dbReference type="NCBI Taxonomy" id="1033263"/>
    <lineage>
        <taxon>Eukaryota</taxon>
        <taxon>Fungi</taxon>
        <taxon>Dikarya</taxon>
        <taxon>Basidiomycota</taxon>
        <taxon>Agaricomycotina</taxon>
        <taxon>Agaricomycetes</taxon>
        <taxon>Agaricomycetidae</taxon>
        <taxon>Agaricales</taxon>
        <taxon>Marasmiineae</taxon>
        <taxon>Mycenaceae</taxon>
        <taxon>Mycena</taxon>
    </lineage>
</organism>
<evidence type="ECO:0000313" key="1">
    <source>
        <dbReference type="EMBL" id="KAJ7710691.1"/>
    </source>
</evidence>
<sequence length="153" mass="17003">MSRFYPTFYPSLQRELIPTDSTSSLGLPRRPKYSYSQHAAAFLAVPGPIRCNKNLALRAIYSMPDRPEADLLYWAAQAGSLDQKIRIHGSGYSEGGELPAQERLLNTYLPNGGTSIEDFDYDSMSFVLASMKRVSGTTPELTNELKVFASKIC</sequence>
<reference evidence="1" key="1">
    <citation type="submission" date="2023-03" db="EMBL/GenBank/DDBJ databases">
        <title>Massive genome expansion in bonnet fungi (Mycena s.s.) driven by repeated elements and novel gene families across ecological guilds.</title>
        <authorList>
            <consortium name="Lawrence Berkeley National Laboratory"/>
            <person name="Harder C.B."/>
            <person name="Miyauchi S."/>
            <person name="Viragh M."/>
            <person name="Kuo A."/>
            <person name="Thoen E."/>
            <person name="Andreopoulos B."/>
            <person name="Lu D."/>
            <person name="Skrede I."/>
            <person name="Drula E."/>
            <person name="Henrissat B."/>
            <person name="Morin E."/>
            <person name="Kohler A."/>
            <person name="Barry K."/>
            <person name="LaButti K."/>
            <person name="Morin E."/>
            <person name="Salamov A."/>
            <person name="Lipzen A."/>
            <person name="Mereny Z."/>
            <person name="Hegedus B."/>
            <person name="Baldrian P."/>
            <person name="Stursova M."/>
            <person name="Weitz H."/>
            <person name="Taylor A."/>
            <person name="Grigoriev I.V."/>
            <person name="Nagy L.G."/>
            <person name="Martin F."/>
            <person name="Kauserud H."/>
        </authorList>
    </citation>
    <scope>NUCLEOTIDE SEQUENCE</scope>
    <source>
        <strain evidence="1">CBHHK067</strain>
    </source>
</reference>
<name>A0AAD7MCQ2_MYCRO</name>
<keyword evidence="2" id="KW-1185">Reference proteome</keyword>
<gene>
    <name evidence="1" type="ORF">B0H17DRAFT_1123809</name>
</gene>
<comment type="caution">
    <text evidence="1">The sequence shown here is derived from an EMBL/GenBank/DDBJ whole genome shotgun (WGS) entry which is preliminary data.</text>
</comment>
<protein>
    <submittedName>
        <fullName evidence="1">Uncharacterized protein</fullName>
    </submittedName>
</protein>